<sequence>MRGPRFLLLRLLALCWVGWAVTFTPAALAQDDFQSAFADAERFYENLDYEHALDQIQRAKRWAQSINQQVNLGLFEGIVLGEMGKRGPSLAAFHAALLLAPEARLPFKVAPKVARNFEEMRRRIRATPPRKRSKTSAPQERTPQAKLPPVPVPSPPQQEARTEEPPPPEEKVVLEPPPAAVVVKADRPEQESTPARLPVPSVSNAKPYAPRAETGARSSPRVVPWILAGTGAAALGGAVVFGLKSNASVEDARRTSYLDETRAHLADARANSGFANILFGVAGLAATAAVVTWALSPGDPSSKSLSREVR</sequence>
<feature type="signal peptide" evidence="3">
    <location>
        <begin position="1"/>
        <end position="29"/>
    </location>
</feature>
<comment type="caution">
    <text evidence="4">The sequence shown here is derived from an EMBL/GenBank/DDBJ whole genome shotgun (WGS) entry which is preliminary data.</text>
</comment>
<evidence type="ECO:0008006" key="6">
    <source>
        <dbReference type="Google" id="ProtNLM"/>
    </source>
</evidence>
<name>A0ABT5DDX4_9BACT</name>
<dbReference type="EMBL" id="JAQNDM010000002">
    <property type="protein sequence ID" value="MDC0711799.1"/>
    <property type="molecule type" value="Genomic_DNA"/>
</dbReference>
<feature type="transmembrane region" description="Helical" evidence="2">
    <location>
        <begin position="274"/>
        <end position="295"/>
    </location>
</feature>
<dbReference type="RefSeq" id="WP_272141791.1">
    <property type="nucleotide sequence ID" value="NZ_JAQNDM010000002.1"/>
</dbReference>
<keyword evidence="3" id="KW-0732">Signal</keyword>
<feature type="region of interest" description="Disordered" evidence="1">
    <location>
        <begin position="120"/>
        <end position="215"/>
    </location>
</feature>
<protein>
    <recommendedName>
        <fullName evidence="6">Tetratricopeptide repeat-containing protein</fullName>
    </recommendedName>
</protein>
<keyword evidence="2" id="KW-1133">Transmembrane helix</keyword>
<evidence type="ECO:0000256" key="3">
    <source>
        <dbReference type="SAM" id="SignalP"/>
    </source>
</evidence>
<evidence type="ECO:0000256" key="2">
    <source>
        <dbReference type="SAM" id="Phobius"/>
    </source>
</evidence>
<organism evidence="4 5">
    <name type="scientific">Stigmatella ashevillensis</name>
    <dbReference type="NCBI Taxonomy" id="2995309"/>
    <lineage>
        <taxon>Bacteria</taxon>
        <taxon>Pseudomonadati</taxon>
        <taxon>Myxococcota</taxon>
        <taxon>Myxococcia</taxon>
        <taxon>Myxococcales</taxon>
        <taxon>Cystobacterineae</taxon>
        <taxon>Archangiaceae</taxon>
        <taxon>Stigmatella</taxon>
    </lineage>
</organism>
<feature type="compositionally biased region" description="Pro residues" evidence="1">
    <location>
        <begin position="146"/>
        <end position="156"/>
    </location>
</feature>
<evidence type="ECO:0000313" key="5">
    <source>
        <dbReference type="Proteomes" id="UP001221838"/>
    </source>
</evidence>
<feature type="compositionally biased region" description="Basic residues" evidence="1">
    <location>
        <begin position="122"/>
        <end position="134"/>
    </location>
</feature>
<accession>A0ABT5DDX4</accession>
<evidence type="ECO:0000313" key="4">
    <source>
        <dbReference type="EMBL" id="MDC0711799.1"/>
    </source>
</evidence>
<feature type="transmembrane region" description="Helical" evidence="2">
    <location>
        <begin position="222"/>
        <end position="243"/>
    </location>
</feature>
<feature type="compositionally biased region" description="Basic and acidic residues" evidence="1">
    <location>
        <begin position="160"/>
        <end position="173"/>
    </location>
</feature>
<feature type="chain" id="PRO_5046862267" description="Tetratricopeptide repeat-containing protein" evidence="3">
    <location>
        <begin position="30"/>
        <end position="310"/>
    </location>
</feature>
<keyword evidence="2" id="KW-0472">Membrane</keyword>
<gene>
    <name evidence="4" type="ORF">POL68_25240</name>
</gene>
<evidence type="ECO:0000256" key="1">
    <source>
        <dbReference type="SAM" id="MobiDB-lite"/>
    </source>
</evidence>
<dbReference type="Proteomes" id="UP001221838">
    <property type="component" value="Unassembled WGS sequence"/>
</dbReference>
<keyword evidence="2" id="KW-0812">Transmembrane</keyword>
<keyword evidence="5" id="KW-1185">Reference proteome</keyword>
<reference evidence="4 5" key="1">
    <citation type="submission" date="2022-11" db="EMBL/GenBank/DDBJ databases">
        <title>Minimal conservation of predation-associated metabolite biosynthetic gene clusters underscores biosynthetic potential of Myxococcota including descriptions for ten novel species: Archangium lansinium sp. nov., Myxococcus landrumus sp. nov., Nannocystis bai.</title>
        <authorList>
            <person name="Ahearne A."/>
            <person name="Stevens C."/>
            <person name="Dowd S."/>
        </authorList>
    </citation>
    <scope>NUCLEOTIDE SEQUENCE [LARGE SCALE GENOMIC DNA]</scope>
    <source>
        <strain evidence="4 5">NCWAL01</strain>
    </source>
</reference>
<proteinExistence type="predicted"/>